<evidence type="ECO:0000256" key="1">
    <source>
        <dbReference type="SAM" id="SignalP"/>
    </source>
</evidence>
<dbReference type="AlphaFoldDB" id="A0A9D9GW62"/>
<sequence length="136" mass="14489">MKSLKMLMATATMAIFPVLSGCSGSSQFTKLLTDAGYEITEATDEEIQFAEHALNATITAASMSGYDIGVEEINIVSMVSASKGLSVAEMVELGSDKEAKAIYDLLSLSGEAMHRKGSCLVTCDDEAYKVLSSWLD</sequence>
<reference evidence="2" key="2">
    <citation type="journal article" date="2021" name="PeerJ">
        <title>Extensive microbial diversity within the chicken gut microbiome revealed by metagenomics and culture.</title>
        <authorList>
            <person name="Gilroy R."/>
            <person name="Ravi A."/>
            <person name="Getino M."/>
            <person name="Pursley I."/>
            <person name="Horton D.L."/>
            <person name="Alikhan N.F."/>
            <person name="Baker D."/>
            <person name="Gharbi K."/>
            <person name="Hall N."/>
            <person name="Watson M."/>
            <person name="Adriaenssens E.M."/>
            <person name="Foster-Nyarko E."/>
            <person name="Jarju S."/>
            <person name="Secka A."/>
            <person name="Antonio M."/>
            <person name="Oren A."/>
            <person name="Chaudhuri R.R."/>
            <person name="La Ragione R."/>
            <person name="Hildebrand F."/>
            <person name="Pallen M.J."/>
        </authorList>
    </citation>
    <scope>NUCLEOTIDE SEQUENCE</scope>
    <source>
        <strain evidence="2">17113</strain>
    </source>
</reference>
<feature type="signal peptide" evidence="1">
    <location>
        <begin position="1"/>
        <end position="20"/>
    </location>
</feature>
<name>A0A9D9GW62_9FIRM</name>
<organism evidence="2 3">
    <name type="scientific">Candidatus Alloenteromonas pullistercoris</name>
    <dbReference type="NCBI Taxonomy" id="2840785"/>
    <lineage>
        <taxon>Bacteria</taxon>
        <taxon>Bacillati</taxon>
        <taxon>Bacillota</taxon>
        <taxon>Bacillota incertae sedis</taxon>
        <taxon>Candidatus Alloenteromonas</taxon>
    </lineage>
</organism>
<dbReference type="Proteomes" id="UP000823634">
    <property type="component" value="Unassembled WGS sequence"/>
</dbReference>
<dbReference type="PROSITE" id="PS51257">
    <property type="entry name" value="PROKAR_LIPOPROTEIN"/>
    <property type="match status" value="1"/>
</dbReference>
<accession>A0A9D9GW62</accession>
<dbReference type="EMBL" id="JADINA010000019">
    <property type="protein sequence ID" value="MBO8426158.1"/>
    <property type="molecule type" value="Genomic_DNA"/>
</dbReference>
<evidence type="ECO:0008006" key="4">
    <source>
        <dbReference type="Google" id="ProtNLM"/>
    </source>
</evidence>
<protein>
    <recommendedName>
        <fullName evidence="4">Lipoprotein</fullName>
    </recommendedName>
</protein>
<reference evidence="2" key="1">
    <citation type="submission" date="2020-10" db="EMBL/GenBank/DDBJ databases">
        <authorList>
            <person name="Gilroy R."/>
        </authorList>
    </citation>
    <scope>NUCLEOTIDE SEQUENCE</scope>
    <source>
        <strain evidence="2">17113</strain>
    </source>
</reference>
<feature type="chain" id="PRO_5039280915" description="Lipoprotein" evidence="1">
    <location>
        <begin position="21"/>
        <end position="136"/>
    </location>
</feature>
<keyword evidence="1" id="KW-0732">Signal</keyword>
<evidence type="ECO:0000313" key="3">
    <source>
        <dbReference type="Proteomes" id="UP000823634"/>
    </source>
</evidence>
<gene>
    <name evidence="2" type="ORF">IAC61_02410</name>
</gene>
<comment type="caution">
    <text evidence="2">The sequence shown here is derived from an EMBL/GenBank/DDBJ whole genome shotgun (WGS) entry which is preliminary data.</text>
</comment>
<proteinExistence type="predicted"/>
<evidence type="ECO:0000313" key="2">
    <source>
        <dbReference type="EMBL" id="MBO8426158.1"/>
    </source>
</evidence>